<dbReference type="Proteomes" id="UP001225034">
    <property type="component" value="Unassembled WGS sequence"/>
</dbReference>
<dbReference type="PANTHER" id="PTHR32089">
    <property type="entry name" value="METHYL-ACCEPTING CHEMOTAXIS PROTEIN MCPB"/>
    <property type="match status" value="1"/>
</dbReference>
<comment type="subcellular location">
    <subcellularLocation>
        <location evidence="1">Cell membrane</location>
    </subcellularLocation>
</comment>
<evidence type="ECO:0000259" key="8">
    <source>
        <dbReference type="PROSITE" id="PS50111"/>
    </source>
</evidence>
<dbReference type="PANTHER" id="PTHR32089:SF112">
    <property type="entry name" value="LYSOZYME-LIKE PROTEIN-RELATED"/>
    <property type="match status" value="1"/>
</dbReference>
<dbReference type="PROSITE" id="PS50885">
    <property type="entry name" value="HAMP"/>
    <property type="match status" value="1"/>
</dbReference>
<evidence type="ECO:0000313" key="10">
    <source>
        <dbReference type="EMBL" id="MDQ0207120.1"/>
    </source>
</evidence>
<dbReference type="Gene3D" id="6.10.340.10">
    <property type="match status" value="1"/>
</dbReference>
<dbReference type="Pfam" id="PF00672">
    <property type="entry name" value="HAMP"/>
    <property type="match status" value="1"/>
</dbReference>
<keyword evidence="7" id="KW-0812">Transmembrane</keyword>
<evidence type="ECO:0000256" key="7">
    <source>
        <dbReference type="SAM" id="Phobius"/>
    </source>
</evidence>
<reference evidence="10 11" key="1">
    <citation type="submission" date="2023-07" db="EMBL/GenBank/DDBJ databases">
        <title>Genomic Encyclopedia of Type Strains, Phase IV (KMG-IV): sequencing the most valuable type-strain genomes for metagenomic binning, comparative biology and taxonomic classification.</title>
        <authorList>
            <person name="Goeker M."/>
        </authorList>
    </citation>
    <scope>NUCLEOTIDE SEQUENCE [LARGE SCALE GENOMIC DNA]</scope>
    <source>
        <strain evidence="10 11">DSM 19154</strain>
    </source>
</reference>
<feature type="domain" description="HAMP" evidence="9">
    <location>
        <begin position="201"/>
        <end position="254"/>
    </location>
</feature>
<dbReference type="SMART" id="SM00304">
    <property type="entry name" value="HAMP"/>
    <property type="match status" value="1"/>
</dbReference>
<dbReference type="EMBL" id="JAUSUA010000002">
    <property type="protein sequence ID" value="MDQ0207120.1"/>
    <property type="molecule type" value="Genomic_DNA"/>
</dbReference>
<dbReference type="InterPro" id="IPR004089">
    <property type="entry name" value="MCPsignal_dom"/>
</dbReference>
<comment type="similarity">
    <text evidence="5">Belongs to the methyl-accepting chemotaxis (MCP) protein family.</text>
</comment>
<dbReference type="PROSITE" id="PS50111">
    <property type="entry name" value="CHEMOTAXIS_TRANSDUC_2"/>
    <property type="match status" value="1"/>
</dbReference>
<dbReference type="InterPro" id="IPR003660">
    <property type="entry name" value="HAMP_dom"/>
</dbReference>
<dbReference type="CDD" id="cd06225">
    <property type="entry name" value="HAMP"/>
    <property type="match status" value="1"/>
</dbReference>
<evidence type="ECO:0000256" key="5">
    <source>
        <dbReference type="ARBA" id="ARBA00029447"/>
    </source>
</evidence>
<evidence type="ECO:0000259" key="9">
    <source>
        <dbReference type="PROSITE" id="PS50885"/>
    </source>
</evidence>
<feature type="domain" description="Methyl-accepting transducer" evidence="8">
    <location>
        <begin position="273"/>
        <end position="509"/>
    </location>
</feature>
<comment type="caution">
    <text evidence="10">The sequence shown here is derived from an EMBL/GenBank/DDBJ whole genome shotgun (WGS) entry which is preliminary data.</text>
</comment>
<name>A0ABT9YI04_9BACI</name>
<proteinExistence type="inferred from homology"/>
<evidence type="ECO:0000256" key="6">
    <source>
        <dbReference type="PROSITE-ProRule" id="PRU00284"/>
    </source>
</evidence>
<feature type="transmembrane region" description="Helical" evidence="7">
    <location>
        <begin position="7"/>
        <end position="28"/>
    </location>
</feature>
<feature type="transmembrane region" description="Helical" evidence="7">
    <location>
        <begin position="177"/>
        <end position="197"/>
    </location>
</feature>
<dbReference type="Gene3D" id="1.10.287.950">
    <property type="entry name" value="Methyl-accepting chemotaxis protein"/>
    <property type="match status" value="1"/>
</dbReference>
<evidence type="ECO:0000256" key="3">
    <source>
        <dbReference type="ARBA" id="ARBA00023136"/>
    </source>
</evidence>
<sequence>MKSVRGKLILVFAIIVSLFIGFSIYSSWNTYQTNQHIEEIRKSQLPLLSAKEQMAYNIADRLALSRGYLLFDDEKYLEQFKEVSMESEELEQIVLLHSQEDEFIQALEKAKEWEEVLTFQVFGLMTDGEYDLAARIMDERSTPIANEMMETFHTLAEEERSKINDSIEAVVTSGEQLQLFTMIGAFVVLLIIIWLSFRISSMISNPLAHLAKEANLIAKGDLRGQPIPVKSKDEISVVSHSFNQMRDALKALIGTMSTMSQDVTTTADTLSGSSEQTAISAHQITAGLQSLTVTAEINSKLSTQSLDSAKGVNDSVTAIKSAVATASNATKQMDSEAVSGQMLIQQAMEQMSVIEKTVLHTAETMEKLDRRSNEIGDILVYLKDVSEQTGLLALNASIEAARAGEYGRGFAVVASEVQKLSEQSKDSAGQIEELIISIQTETKQVVVEIEKGRSEVTQGTHFMNKVVDSFQQILATVQKVYAQMEGVSHSTTSITTDMEQLHHQIGTVNDASHEHVAQSEQATKLTENQLSITREVEQLAGMLTVRSRELEKELSKFQLS</sequence>
<keyword evidence="3 7" id="KW-0472">Membrane</keyword>
<evidence type="ECO:0000256" key="1">
    <source>
        <dbReference type="ARBA" id="ARBA00004236"/>
    </source>
</evidence>
<keyword evidence="7" id="KW-1133">Transmembrane helix</keyword>
<gene>
    <name evidence="10" type="ORF">J2S05_001919</name>
</gene>
<dbReference type="SUPFAM" id="SSF58104">
    <property type="entry name" value="Methyl-accepting chemotaxis protein (MCP) signaling domain"/>
    <property type="match status" value="1"/>
</dbReference>
<keyword evidence="11" id="KW-1185">Reference proteome</keyword>
<evidence type="ECO:0000256" key="4">
    <source>
        <dbReference type="ARBA" id="ARBA00023224"/>
    </source>
</evidence>
<evidence type="ECO:0000256" key="2">
    <source>
        <dbReference type="ARBA" id="ARBA00022475"/>
    </source>
</evidence>
<evidence type="ECO:0000313" key="11">
    <source>
        <dbReference type="Proteomes" id="UP001225034"/>
    </source>
</evidence>
<organism evidence="10 11">
    <name type="scientific">Alkalicoccobacillus murimartini</name>
    <dbReference type="NCBI Taxonomy" id="171685"/>
    <lineage>
        <taxon>Bacteria</taxon>
        <taxon>Bacillati</taxon>
        <taxon>Bacillota</taxon>
        <taxon>Bacilli</taxon>
        <taxon>Bacillales</taxon>
        <taxon>Bacillaceae</taxon>
        <taxon>Alkalicoccobacillus</taxon>
    </lineage>
</organism>
<dbReference type="Pfam" id="PF00015">
    <property type="entry name" value="MCPsignal"/>
    <property type="match status" value="1"/>
</dbReference>
<accession>A0ABT9YI04</accession>
<protein>
    <submittedName>
        <fullName evidence="10">Methyl-accepting chemotaxis protein</fullName>
    </submittedName>
</protein>
<dbReference type="SMART" id="SM00283">
    <property type="entry name" value="MA"/>
    <property type="match status" value="1"/>
</dbReference>
<keyword evidence="4 6" id="KW-0807">Transducer</keyword>
<dbReference type="RefSeq" id="WP_306982147.1">
    <property type="nucleotide sequence ID" value="NZ_JAUSUA010000002.1"/>
</dbReference>
<keyword evidence="2" id="KW-1003">Cell membrane</keyword>